<dbReference type="InterPro" id="IPR001584">
    <property type="entry name" value="Integrase_cat-core"/>
</dbReference>
<dbReference type="SUPFAM" id="SSF53098">
    <property type="entry name" value="Ribonuclease H-like"/>
    <property type="match status" value="1"/>
</dbReference>
<sequence>MDCPDCQADTWCGNRWRYIPSLSRKATSGDNARTEGFFGTMKQELLKGRPVVSTMTVAQMRDYIDSYIDFYINTRLKSTLGEGYTTIAEHRKALSA</sequence>
<proteinExistence type="predicted"/>
<dbReference type="Pfam" id="PF13333">
    <property type="entry name" value="rve_2"/>
    <property type="match status" value="1"/>
</dbReference>
<organism evidence="2 3">
    <name type="scientific">Corynebacterium jeddahense</name>
    <dbReference type="NCBI Taxonomy" id="1414719"/>
    <lineage>
        <taxon>Bacteria</taxon>
        <taxon>Bacillati</taxon>
        <taxon>Actinomycetota</taxon>
        <taxon>Actinomycetes</taxon>
        <taxon>Mycobacteriales</taxon>
        <taxon>Corynebacteriaceae</taxon>
        <taxon>Corynebacterium</taxon>
    </lineage>
</organism>
<feature type="domain" description="Integrase catalytic" evidence="1">
    <location>
        <begin position="35"/>
        <end position="91"/>
    </location>
</feature>
<dbReference type="EMBL" id="CP063194">
    <property type="protein sequence ID" value="WCZ39305.1"/>
    <property type="molecule type" value="Genomic_DNA"/>
</dbReference>
<name>A0ABY7UKV7_9CORY</name>
<evidence type="ECO:0000259" key="1">
    <source>
        <dbReference type="Pfam" id="PF13333"/>
    </source>
</evidence>
<protein>
    <recommendedName>
        <fullName evidence="1">Integrase catalytic domain-containing protein</fullName>
    </recommendedName>
</protein>
<keyword evidence="3" id="KW-1185">Reference proteome</keyword>
<dbReference type="RefSeq" id="WP_273657476.1">
    <property type="nucleotide sequence ID" value="NZ_CP063194.1"/>
</dbReference>
<evidence type="ECO:0000313" key="2">
    <source>
        <dbReference type="EMBL" id="WCZ39305.1"/>
    </source>
</evidence>
<evidence type="ECO:0000313" key="3">
    <source>
        <dbReference type="Proteomes" id="UP001218071"/>
    </source>
</evidence>
<gene>
    <name evidence="2" type="ORF">CJEDD_08560</name>
</gene>
<accession>A0ABY7UKV7</accession>
<reference evidence="2 3" key="1">
    <citation type="submission" date="2020-10" db="EMBL/GenBank/DDBJ databases">
        <title>Complete genome sequence of Corynebacterium jeddahense DSM 45997, type strain of Corynebacterium jeddahense.</title>
        <authorList>
            <person name="Busche T."/>
            <person name="Kalinowski J."/>
            <person name="Ruckert C."/>
        </authorList>
    </citation>
    <scope>NUCLEOTIDE SEQUENCE [LARGE SCALE GENOMIC DNA]</scope>
    <source>
        <strain evidence="2 3">DSM 45997</strain>
    </source>
</reference>
<dbReference type="Proteomes" id="UP001218071">
    <property type="component" value="Chromosome"/>
</dbReference>
<dbReference type="InterPro" id="IPR012337">
    <property type="entry name" value="RNaseH-like_sf"/>
</dbReference>